<protein>
    <submittedName>
        <fullName evidence="2">KIR protein</fullName>
    </submittedName>
</protein>
<dbReference type="OrthoDB" id="383226at2759"/>
<dbReference type="Proteomes" id="UP000092716">
    <property type="component" value="Chromosome 1"/>
</dbReference>
<dbReference type="Pfam" id="PF05795">
    <property type="entry name" value="Plasmodium_Vir"/>
    <property type="match status" value="1"/>
</dbReference>
<feature type="region of interest" description="Disordered" evidence="1">
    <location>
        <begin position="285"/>
        <end position="370"/>
    </location>
</feature>
<keyword evidence="3" id="KW-1185">Reference proteome</keyword>
<proteinExistence type="predicted"/>
<feature type="compositionally biased region" description="Polar residues" evidence="1">
    <location>
        <begin position="313"/>
        <end position="345"/>
    </location>
</feature>
<dbReference type="AlphaFoldDB" id="A0A1B1DSX2"/>
<dbReference type="GeneID" id="30906724"/>
<feature type="region of interest" description="Disordered" evidence="1">
    <location>
        <begin position="220"/>
        <end position="247"/>
    </location>
</feature>
<feature type="compositionally biased region" description="Basic residues" evidence="1">
    <location>
        <begin position="290"/>
        <end position="302"/>
    </location>
</feature>
<reference evidence="3" key="1">
    <citation type="submission" date="2016-06" db="EMBL/GenBank/DDBJ databases">
        <title>First high quality genome sequence of Plasmodium coatneyi using continuous long reads from single molecule, real-time sequencing.</title>
        <authorList>
            <person name="Chien J.-T."/>
            <person name="Pakala S.B."/>
            <person name="Geraldo J.A."/>
            <person name="Lapp S.A."/>
            <person name="Barnwell J.W."/>
            <person name="Kissinger J.C."/>
            <person name="Galinski M.R."/>
            <person name="Humphrey J.C."/>
        </authorList>
    </citation>
    <scope>NUCLEOTIDE SEQUENCE [LARGE SCALE GENOMIC DNA]</scope>
    <source>
        <strain evidence="3">Hackeri</strain>
    </source>
</reference>
<evidence type="ECO:0000256" key="1">
    <source>
        <dbReference type="SAM" id="MobiDB-lite"/>
    </source>
</evidence>
<sequence>MVEEDLNALPSREIYNKLIGSTGHHGVTNCNGEKHIQEVMEKVQPYEEIREDIDKIRKALCYVSKMDNAMVTKNTKEDYCFALYFWVGKILSEKLSSTKFQKTIVAYHNKIVDNEDEYECAPAKPSTDPDIFRKLKKLFDYKKDETFICNASRGEGETPCPAAYQEYLREAQNAYEVIRQKYTDSTDESWYINFKDWYTQYSSKKKLELNCELKDTEKHELQDQGVKVGSQGRNPEPRSKSSSSREINTPAIAIPSAGLAFVGLPTVAFLAYRYNLLPPGIKNTFFGKSNKARSGRGKRSTGRHNFDDDTLTENDSSTEYGTVYSTEGNSTLGSSEYDAPSSSTTTRKERARTNNRSQQPKRTNISYGRM</sequence>
<dbReference type="KEGG" id="pcot:PCOAH_00000050"/>
<dbReference type="InterPro" id="IPR008780">
    <property type="entry name" value="Plasmodium_Vir"/>
</dbReference>
<evidence type="ECO:0000313" key="3">
    <source>
        <dbReference type="Proteomes" id="UP000092716"/>
    </source>
</evidence>
<name>A0A1B1DSX2_9APIC</name>
<dbReference type="RefSeq" id="XP_019912591.1">
    <property type="nucleotide sequence ID" value="XM_020056828.1"/>
</dbReference>
<accession>A0A1B1DSX2</accession>
<evidence type="ECO:0000313" key="2">
    <source>
        <dbReference type="EMBL" id="ANQ05896.1"/>
    </source>
</evidence>
<dbReference type="EMBL" id="CP016239">
    <property type="protein sequence ID" value="ANQ05896.1"/>
    <property type="molecule type" value="Genomic_DNA"/>
</dbReference>
<organism evidence="2 3">
    <name type="scientific">Plasmodium coatneyi</name>
    <dbReference type="NCBI Taxonomy" id="208452"/>
    <lineage>
        <taxon>Eukaryota</taxon>
        <taxon>Sar</taxon>
        <taxon>Alveolata</taxon>
        <taxon>Apicomplexa</taxon>
        <taxon>Aconoidasida</taxon>
        <taxon>Haemosporida</taxon>
        <taxon>Plasmodiidae</taxon>
        <taxon>Plasmodium</taxon>
    </lineage>
</organism>
<feature type="compositionally biased region" description="Polar residues" evidence="1">
    <location>
        <begin position="354"/>
        <end position="370"/>
    </location>
</feature>
<gene>
    <name evidence="2" type="ORF">PCOAH_00000050</name>
</gene>
<dbReference type="VEuPathDB" id="PlasmoDB:PCOAH_00000050"/>